<keyword evidence="3" id="KW-0808">Transferase</keyword>
<keyword evidence="3" id="KW-0032">Aminotransferase</keyword>
<dbReference type="PANTHER" id="PTHR30244:SF34">
    <property type="entry name" value="DTDP-4-AMINO-4,6-DIDEOXYGALACTOSE TRANSAMINASE"/>
    <property type="match status" value="1"/>
</dbReference>
<evidence type="ECO:0000256" key="2">
    <source>
        <dbReference type="RuleBase" id="RU004508"/>
    </source>
</evidence>
<dbReference type="GO" id="GO:0008483">
    <property type="term" value="F:transaminase activity"/>
    <property type="evidence" value="ECO:0007669"/>
    <property type="project" value="UniProtKB-KW"/>
</dbReference>
<proteinExistence type="inferred from homology"/>
<gene>
    <name evidence="3" type="ORF">P2G67_07535</name>
</gene>
<dbReference type="InterPro" id="IPR015421">
    <property type="entry name" value="PyrdxlP-dep_Trfase_major"/>
</dbReference>
<dbReference type="Pfam" id="PF01041">
    <property type="entry name" value="DegT_DnrJ_EryC1"/>
    <property type="match status" value="1"/>
</dbReference>
<dbReference type="SUPFAM" id="SSF53383">
    <property type="entry name" value="PLP-dependent transferases"/>
    <property type="match status" value="1"/>
</dbReference>
<dbReference type="PIRSF" id="PIRSF000390">
    <property type="entry name" value="PLP_StrS"/>
    <property type="match status" value="1"/>
</dbReference>
<dbReference type="RefSeq" id="WP_275821612.1">
    <property type="nucleotide sequence ID" value="NZ_JARHUD010000004.1"/>
</dbReference>
<comment type="caution">
    <text evidence="3">The sequence shown here is derived from an EMBL/GenBank/DDBJ whole genome shotgun (WGS) entry which is preliminary data.</text>
</comment>
<dbReference type="Gene3D" id="3.90.1150.10">
    <property type="entry name" value="Aspartate Aminotransferase, domain 1"/>
    <property type="match status" value="1"/>
</dbReference>
<dbReference type="InterPro" id="IPR000653">
    <property type="entry name" value="DegT/StrS_aminotransferase"/>
</dbReference>
<dbReference type="InterPro" id="IPR015424">
    <property type="entry name" value="PyrdxlP-dep_Trfase"/>
</dbReference>
<keyword evidence="2" id="KW-0663">Pyridoxal phosphate</keyword>
<dbReference type="PANTHER" id="PTHR30244">
    <property type="entry name" value="TRANSAMINASE"/>
    <property type="match status" value="1"/>
</dbReference>
<dbReference type="CDD" id="cd00616">
    <property type="entry name" value="AHBA_syn"/>
    <property type="match status" value="1"/>
</dbReference>
<evidence type="ECO:0000256" key="1">
    <source>
        <dbReference type="ARBA" id="ARBA00037999"/>
    </source>
</evidence>
<accession>A0ABT5YLL6</accession>
<protein>
    <submittedName>
        <fullName evidence="3">Aminotransferase class I/II-fold pyridoxal phosphate-dependent enzyme</fullName>
    </submittedName>
</protein>
<name>A0ABT5YLL6_9PROT</name>
<dbReference type="InterPro" id="IPR015422">
    <property type="entry name" value="PyrdxlP-dep_Trfase_small"/>
</dbReference>
<keyword evidence="4" id="KW-1185">Reference proteome</keyword>
<comment type="similarity">
    <text evidence="1 2">Belongs to the DegT/DnrJ/EryC1 family.</text>
</comment>
<organism evidence="3 4">
    <name type="scientific">Aquibaculum arenosum</name>
    <dbReference type="NCBI Taxonomy" id="3032591"/>
    <lineage>
        <taxon>Bacteria</taxon>
        <taxon>Pseudomonadati</taxon>
        <taxon>Pseudomonadota</taxon>
        <taxon>Alphaproteobacteria</taxon>
        <taxon>Rhodospirillales</taxon>
        <taxon>Rhodovibrionaceae</taxon>
        <taxon>Aquibaculum</taxon>
    </lineage>
</organism>
<dbReference type="Proteomes" id="UP001215503">
    <property type="component" value="Unassembled WGS sequence"/>
</dbReference>
<reference evidence="3 4" key="1">
    <citation type="submission" date="2023-03" db="EMBL/GenBank/DDBJ databases">
        <title>Fodinicurvata sp. CAU 1616 isolated from sea sendiment.</title>
        <authorList>
            <person name="Kim W."/>
        </authorList>
    </citation>
    <scope>NUCLEOTIDE SEQUENCE [LARGE SCALE GENOMIC DNA]</scope>
    <source>
        <strain evidence="3 4">CAU 1616</strain>
    </source>
</reference>
<dbReference type="EMBL" id="JARHUD010000004">
    <property type="protein sequence ID" value="MDF2095824.1"/>
    <property type="molecule type" value="Genomic_DNA"/>
</dbReference>
<evidence type="ECO:0000313" key="4">
    <source>
        <dbReference type="Proteomes" id="UP001215503"/>
    </source>
</evidence>
<evidence type="ECO:0000313" key="3">
    <source>
        <dbReference type="EMBL" id="MDF2095824.1"/>
    </source>
</evidence>
<sequence>MTQFEVFLSPPHLAGNEGALIEAALTSNYVAPAGPMLDRFEREFSDYVGMPCVAVSSGTAALHLALRHLEVGPGDEVWAASLTFIGSVAPVIYQGARPVFLDSDPASWTLDPGLLEEALRDAARRGQLPKAVIPTDIYGQSCDLDAIRRLCDAYEVPVLCDSAEAVGSRYKGRAAGKGAWAAAYSFNGNKIITTSGGGALASEDPALIAAARKLATQAREPVPHYEHRSVGYNYRLSNISAAIGCAQLAVIEARVALRRAIFERYRAALGDLPGVTFMPELDHGGSRASRWLTVLLIDPERAGCDRETVRLALEAAGIEARPVWKPMHLQPVFAGARCHGGAVAERLFANGLCLPSGSAMSDETVERVAAEARYCLLREEQAGQSVTRRAG</sequence>
<dbReference type="Gene3D" id="3.40.640.10">
    <property type="entry name" value="Type I PLP-dependent aspartate aminotransferase-like (Major domain)"/>
    <property type="match status" value="1"/>
</dbReference>